<comment type="caution">
    <text evidence="1">The sequence shown here is derived from an EMBL/GenBank/DDBJ whole genome shotgun (WGS) entry which is preliminary data.</text>
</comment>
<dbReference type="Pfam" id="PF13489">
    <property type="entry name" value="Methyltransf_23"/>
    <property type="match status" value="1"/>
</dbReference>
<gene>
    <name evidence="1" type="ORF">HA254_02860</name>
</gene>
<dbReference type="EMBL" id="DUGC01000050">
    <property type="protein sequence ID" value="HIH09589.1"/>
    <property type="molecule type" value="Genomic_DNA"/>
</dbReference>
<keyword evidence="1" id="KW-0808">Transferase</keyword>
<sequence>MDRVEFCLQNLQGRLLDVGYSVGGIHQKFIEKFGAQNVYGVDIETEKDTEHYRRAGAEKIPFPDSVFRSVFAGELIEHVEKPGLFAKEAWRVLLKGGVLILTTPNKDSLVNRIFHNYETPIHISLFNYKGLEGLLERNGFRVEKYFCQPYTEENAYGSRNKWTFVARKLAHHFLPRSLQEEMIIKAVKV</sequence>
<dbReference type="SUPFAM" id="SSF53335">
    <property type="entry name" value="S-adenosyl-L-methionine-dependent methyltransferases"/>
    <property type="match status" value="1"/>
</dbReference>
<protein>
    <submittedName>
        <fullName evidence="1">Class I SAM-dependent methyltransferase</fullName>
    </submittedName>
</protein>
<dbReference type="Proteomes" id="UP000565078">
    <property type="component" value="Unassembled WGS sequence"/>
</dbReference>
<dbReference type="Gene3D" id="3.40.50.150">
    <property type="entry name" value="Vaccinia Virus protein VP39"/>
    <property type="match status" value="1"/>
</dbReference>
<dbReference type="GO" id="GO:0008168">
    <property type="term" value="F:methyltransferase activity"/>
    <property type="evidence" value="ECO:0007669"/>
    <property type="project" value="UniProtKB-KW"/>
</dbReference>
<name>A0A7J4IZ98_9ARCH</name>
<proteinExistence type="predicted"/>
<dbReference type="AlphaFoldDB" id="A0A7J4IZ98"/>
<evidence type="ECO:0000313" key="2">
    <source>
        <dbReference type="Proteomes" id="UP000565078"/>
    </source>
</evidence>
<evidence type="ECO:0000313" key="1">
    <source>
        <dbReference type="EMBL" id="HIH09589.1"/>
    </source>
</evidence>
<reference evidence="2" key="1">
    <citation type="journal article" date="2020" name="bioRxiv">
        <title>A rank-normalized archaeal taxonomy based on genome phylogeny resolves widespread incomplete and uneven classifications.</title>
        <authorList>
            <person name="Rinke C."/>
            <person name="Chuvochina M."/>
            <person name="Mussig A.J."/>
            <person name="Chaumeil P.-A."/>
            <person name="Waite D.W."/>
            <person name="Whitman W.B."/>
            <person name="Parks D.H."/>
            <person name="Hugenholtz P."/>
        </authorList>
    </citation>
    <scope>NUCLEOTIDE SEQUENCE [LARGE SCALE GENOMIC DNA]</scope>
</reference>
<keyword evidence="1" id="KW-0489">Methyltransferase</keyword>
<dbReference type="InterPro" id="IPR029063">
    <property type="entry name" value="SAM-dependent_MTases_sf"/>
</dbReference>
<organism evidence="1 2">
    <name type="scientific">Candidatus Iainarchaeum sp</name>
    <dbReference type="NCBI Taxonomy" id="3101447"/>
    <lineage>
        <taxon>Archaea</taxon>
        <taxon>Candidatus Iainarchaeota</taxon>
        <taxon>Candidatus Iainarchaeia</taxon>
        <taxon>Candidatus Iainarchaeales</taxon>
        <taxon>Candidatus Iainarchaeaceae</taxon>
        <taxon>Candidatus Iainarchaeum</taxon>
    </lineage>
</organism>
<dbReference type="GO" id="GO:0032259">
    <property type="term" value="P:methylation"/>
    <property type="evidence" value="ECO:0007669"/>
    <property type="project" value="UniProtKB-KW"/>
</dbReference>
<accession>A0A7J4IZ98</accession>